<accession>A0A6C0EDJ8</accession>
<protein>
    <submittedName>
        <fullName evidence="1">Uncharacterized protein</fullName>
    </submittedName>
</protein>
<dbReference type="EMBL" id="MN739821">
    <property type="protein sequence ID" value="QHT27267.1"/>
    <property type="molecule type" value="Genomic_DNA"/>
</dbReference>
<organism evidence="1">
    <name type="scientific">viral metagenome</name>
    <dbReference type="NCBI Taxonomy" id="1070528"/>
    <lineage>
        <taxon>unclassified sequences</taxon>
        <taxon>metagenomes</taxon>
        <taxon>organismal metagenomes</taxon>
    </lineage>
</organism>
<evidence type="ECO:0000313" key="1">
    <source>
        <dbReference type="EMBL" id="QHT27267.1"/>
    </source>
</evidence>
<proteinExistence type="predicted"/>
<dbReference type="AlphaFoldDB" id="A0A6C0EDJ8"/>
<sequence>MHHCNTDKDNIDKESIQKYNIYSQKFKSNSDIVRYIYNNYSFTYNNDGKEPGRSKSCIRFYGDANSRTNQGKHENGNETKHLLKNNKNESNAMRYANIINTNGLGSNLQFGNDYTNRTVLVTYLGTTEGQPGGSGAPPRNKF</sequence>
<reference evidence="1" key="1">
    <citation type="journal article" date="2020" name="Nature">
        <title>Giant virus diversity and host interactions through global metagenomics.</title>
        <authorList>
            <person name="Schulz F."/>
            <person name="Roux S."/>
            <person name="Paez-Espino D."/>
            <person name="Jungbluth S."/>
            <person name="Walsh D.A."/>
            <person name="Denef V.J."/>
            <person name="McMahon K.D."/>
            <person name="Konstantinidis K.T."/>
            <person name="Eloe-Fadrosh E.A."/>
            <person name="Kyrpides N.C."/>
            <person name="Woyke T."/>
        </authorList>
    </citation>
    <scope>NUCLEOTIDE SEQUENCE</scope>
    <source>
        <strain evidence="1">GVMAG-M-3300023179-33</strain>
    </source>
</reference>
<name>A0A6C0EDJ8_9ZZZZ</name>